<dbReference type="PANTHER" id="PTHR10948:SF23">
    <property type="entry name" value="TRANSPOSASE INSI FOR INSERTION SEQUENCE ELEMENT IS30A-RELATED"/>
    <property type="match status" value="1"/>
</dbReference>
<feature type="domain" description="Transposase IS30-like HTH" evidence="2">
    <location>
        <begin position="2"/>
        <end position="45"/>
    </location>
</feature>
<dbReference type="Proteomes" id="UP000239867">
    <property type="component" value="Chromosome"/>
</dbReference>
<dbReference type="SUPFAM" id="SSF46689">
    <property type="entry name" value="Homeodomain-like"/>
    <property type="match status" value="1"/>
</dbReference>
<dbReference type="PANTHER" id="PTHR10948">
    <property type="entry name" value="TRANSPOSASE"/>
    <property type="match status" value="1"/>
</dbReference>
<dbReference type="EMBL" id="CP021255">
    <property type="protein sequence ID" value="AVD71777.1"/>
    <property type="molecule type" value="Genomic_DNA"/>
</dbReference>
<dbReference type="Pfam" id="PF13936">
    <property type="entry name" value="HTH_38"/>
    <property type="match status" value="1"/>
</dbReference>
<accession>A0A2L1GQ72</accession>
<evidence type="ECO:0000259" key="2">
    <source>
        <dbReference type="Pfam" id="PF13936"/>
    </source>
</evidence>
<feature type="region of interest" description="Disordered" evidence="1">
    <location>
        <begin position="32"/>
        <end position="72"/>
    </location>
</feature>
<evidence type="ECO:0000313" key="4">
    <source>
        <dbReference type="Proteomes" id="UP000239867"/>
    </source>
</evidence>
<feature type="compositionally biased region" description="Basic and acidic residues" evidence="1">
    <location>
        <begin position="61"/>
        <end position="72"/>
    </location>
</feature>
<dbReference type="Gene3D" id="1.10.10.60">
    <property type="entry name" value="Homeodomain-like"/>
    <property type="match status" value="1"/>
</dbReference>
<protein>
    <recommendedName>
        <fullName evidence="2">Transposase IS30-like HTH domain-containing protein</fullName>
    </recommendedName>
</protein>
<organism evidence="3 4">
    <name type="scientific">Desulfobulbus oralis</name>
    <dbReference type="NCBI Taxonomy" id="1986146"/>
    <lineage>
        <taxon>Bacteria</taxon>
        <taxon>Pseudomonadati</taxon>
        <taxon>Thermodesulfobacteriota</taxon>
        <taxon>Desulfobulbia</taxon>
        <taxon>Desulfobulbales</taxon>
        <taxon>Desulfobulbaceae</taxon>
        <taxon>Desulfobulbus</taxon>
    </lineage>
</organism>
<evidence type="ECO:0000256" key="1">
    <source>
        <dbReference type="SAM" id="MobiDB-lite"/>
    </source>
</evidence>
<dbReference type="GO" id="GO:0004803">
    <property type="term" value="F:transposase activity"/>
    <property type="evidence" value="ECO:0007669"/>
    <property type="project" value="TreeGrafter"/>
</dbReference>
<dbReference type="GO" id="GO:0032196">
    <property type="term" value="P:transposition"/>
    <property type="evidence" value="ECO:0007669"/>
    <property type="project" value="TreeGrafter"/>
</dbReference>
<name>A0A2L1GQ72_9BACT</name>
<dbReference type="GO" id="GO:0005829">
    <property type="term" value="C:cytosol"/>
    <property type="evidence" value="ECO:0007669"/>
    <property type="project" value="TreeGrafter"/>
</dbReference>
<gene>
    <name evidence="3" type="ORF">CAY53_10140</name>
</gene>
<dbReference type="InterPro" id="IPR051917">
    <property type="entry name" value="Transposase-Integrase"/>
</dbReference>
<dbReference type="InterPro" id="IPR009057">
    <property type="entry name" value="Homeodomain-like_sf"/>
</dbReference>
<reference evidence="3 4" key="1">
    <citation type="journal article" date="2018" name="MBio">
        <title>Insights into the evolution of host association through the isolation and characterization of a novel human periodontal pathobiont, Desulfobulbus oralis.</title>
        <authorList>
            <person name="Cross K.L."/>
            <person name="Chirania P."/>
            <person name="Xiong W."/>
            <person name="Beall C.J."/>
            <person name="Elkins J.G."/>
            <person name="Giannone R.J."/>
            <person name="Griffen A.L."/>
            <person name="Guss A.M."/>
            <person name="Hettich R.L."/>
            <person name="Joshi S.S."/>
            <person name="Mokrzan E.M."/>
            <person name="Martin R.K."/>
            <person name="Zhulin I.B."/>
            <person name="Leys E.J."/>
            <person name="Podar M."/>
        </authorList>
    </citation>
    <scope>NUCLEOTIDE SEQUENCE [LARGE SCALE GENOMIC DNA]</scope>
    <source>
        <strain evidence="3 4">ORNL</strain>
    </source>
</reference>
<dbReference type="InterPro" id="IPR025246">
    <property type="entry name" value="IS30-like_HTH"/>
</dbReference>
<dbReference type="AlphaFoldDB" id="A0A2L1GQ72"/>
<proteinExistence type="predicted"/>
<keyword evidence="4" id="KW-1185">Reference proteome</keyword>
<sequence>MSHSHLTLEERISIKIFVSMGLSCREMARRLGRSHSTVSRELRRNAGSAKKGYRAQSGVPTKDEREQGITAV</sequence>
<dbReference type="KEGG" id="deo:CAY53_10140"/>
<evidence type="ECO:0000313" key="3">
    <source>
        <dbReference type="EMBL" id="AVD71777.1"/>
    </source>
</evidence>